<proteinExistence type="predicted"/>
<protein>
    <submittedName>
        <fullName evidence="2">Uncharacterized protein</fullName>
    </submittedName>
</protein>
<organism evidence="1 2">
    <name type="scientific">Parascaris equorum</name>
    <name type="common">Equine roundworm</name>
    <dbReference type="NCBI Taxonomy" id="6256"/>
    <lineage>
        <taxon>Eukaryota</taxon>
        <taxon>Metazoa</taxon>
        <taxon>Ecdysozoa</taxon>
        <taxon>Nematoda</taxon>
        <taxon>Chromadorea</taxon>
        <taxon>Rhabditida</taxon>
        <taxon>Spirurina</taxon>
        <taxon>Ascaridomorpha</taxon>
        <taxon>Ascaridoidea</taxon>
        <taxon>Ascarididae</taxon>
        <taxon>Parascaris</taxon>
    </lineage>
</organism>
<dbReference type="Proteomes" id="UP000887564">
    <property type="component" value="Unplaced"/>
</dbReference>
<dbReference type="WBParaSite" id="PEQ_0000475201-mRNA-1">
    <property type="protein sequence ID" value="PEQ_0000475201-mRNA-1"/>
    <property type="gene ID" value="PEQ_0000475201"/>
</dbReference>
<reference evidence="2" key="1">
    <citation type="submission" date="2022-11" db="UniProtKB">
        <authorList>
            <consortium name="WormBaseParasite"/>
        </authorList>
    </citation>
    <scope>IDENTIFICATION</scope>
</reference>
<name>A0A914RIY6_PAREQ</name>
<accession>A0A914RIY6</accession>
<dbReference type="AlphaFoldDB" id="A0A914RIY6"/>
<evidence type="ECO:0000313" key="1">
    <source>
        <dbReference type="Proteomes" id="UP000887564"/>
    </source>
</evidence>
<evidence type="ECO:0000313" key="2">
    <source>
        <dbReference type="WBParaSite" id="PEQ_0000475201-mRNA-1"/>
    </source>
</evidence>
<sequence>MEVGETDSLVPPRFQFSLFISLNTQSKTMHNKLN</sequence>
<keyword evidence="1" id="KW-1185">Reference proteome</keyword>